<evidence type="ECO:0000256" key="1">
    <source>
        <dbReference type="SAM" id="MobiDB-lite"/>
    </source>
</evidence>
<comment type="caution">
    <text evidence="2">The sequence shown here is derived from an EMBL/GenBank/DDBJ whole genome shotgun (WGS) entry which is preliminary data.</text>
</comment>
<name>A0ABR3Q594_9TREE</name>
<dbReference type="Proteomes" id="UP001565368">
    <property type="component" value="Unassembled WGS sequence"/>
</dbReference>
<dbReference type="PANTHER" id="PTHR48125">
    <property type="entry name" value="LP07818P1"/>
    <property type="match status" value="1"/>
</dbReference>
<feature type="compositionally biased region" description="Basic and acidic residues" evidence="1">
    <location>
        <begin position="468"/>
        <end position="481"/>
    </location>
</feature>
<feature type="compositionally biased region" description="Polar residues" evidence="1">
    <location>
        <begin position="29"/>
        <end position="38"/>
    </location>
</feature>
<dbReference type="GeneID" id="95984822"/>
<proteinExistence type="predicted"/>
<keyword evidence="3" id="KW-1185">Reference proteome</keyword>
<feature type="compositionally biased region" description="Low complexity" evidence="1">
    <location>
        <begin position="150"/>
        <end position="174"/>
    </location>
</feature>
<gene>
    <name evidence="2" type="ORF">Q8F55_003779</name>
</gene>
<reference evidence="2 3" key="1">
    <citation type="submission" date="2023-08" db="EMBL/GenBank/DDBJ databases">
        <title>Annotated Genome Sequence of Vanrija albida AlHP1.</title>
        <authorList>
            <person name="Herzog R."/>
        </authorList>
    </citation>
    <scope>NUCLEOTIDE SEQUENCE [LARGE SCALE GENOMIC DNA]</scope>
    <source>
        <strain evidence="2 3">AlHP1</strain>
    </source>
</reference>
<feature type="region of interest" description="Disordered" evidence="1">
    <location>
        <begin position="1"/>
        <end position="69"/>
    </location>
</feature>
<dbReference type="RefSeq" id="XP_069209726.1">
    <property type="nucleotide sequence ID" value="XM_069352308.1"/>
</dbReference>
<feature type="compositionally biased region" description="Low complexity" evidence="1">
    <location>
        <begin position="531"/>
        <end position="550"/>
    </location>
</feature>
<sequence>MSASQWGAPPPVPPPRTPTRAQPQRAGASDSSPCSSGPRTPVHDPSAPRFRAGLRKAQPRIFGISPPDPELVRSATAVLRVDQLEGGEAQLQEKLAVLVRLPYEHADDKVQAMRELELKHVSVATRDRLDKVALHTRLLSWLAAASTASSASSTAPSAPSSAPASPAAARSQPTRPSPRRPPTSRQLAAYERTRGIRQPDIAFVASMQDTAPATYTVSGVMELKSDVANATKGLLQTVFYVAQAYSLAGAQLGIYFFRTRFVRVFALSPQMVAVEELVDMPAAATPQDATDQIACRLAADEFLRALDDKSNAKLAESLPWNLRAAPGWGTAAVNWDAVSVLGDLTLAAWDMLLDLPAAAPLRPFAPTSPARLAELGLANAAHRLPLLEDERARTAASFVRRALREERKGSKPKAASTSGTSSRNPDDSDDDQGGQGGAGQSSKSKGKRRAKASPATRPASAKRKRARSNKDRGASATHDDMAVEDAAFFADDEHQDVNAGDADRDRNSDGDSDGGSDWGSDGGSDGVNEIQNQSQNQSQSQRQSQRQSQSEDTDDAHLSSSSCGSDYSVEAEDIYLAFRQSALEVVIVTRSTMDELVASVHRQSETAGRPLSPPPAKQAPSPQLVQQPTCEPRAF</sequence>
<accession>A0ABR3Q594</accession>
<evidence type="ECO:0000313" key="2">
    <source>
        <dbReference type="EMBL" id="KAL1409782.1"/>
    </source>
</evidence>
<dbReference type="EMBL" id="JBBXJM010000003">
    <property type="protein sequence ID" value="KAL1409782.1"/>
    <property type="molecule type" value="Genomic_DNA"/>
</dbReference>
<feature type="compositionally biased region" description="Gly residues" evidence="1">
    <location>
        <begin position="516"/>
        <end position="525"/>
    </location>
</feature>
<feature type="region of interest" description="Disordered" evidence="1">
    <location>
        <begin position="150"/>
        <end position="186"/>
    </location>
</feature>
<dbReference type="PANTHER" id="PTHR48125:SF10">
    <property type="entry name" value="OS12G0136300 PROTEIN"/>
    <property type="match status" value="1"/>
</dbReference>
<organism evidence="2 3">
    <name type="scientific">Vanrija albida</name>
    <dbReference type="NCBI Taxonomy" id="181172"/>
    <lineage>
        <taxon>Eukaryota</taxon>
        <taxon>Fungi</taxon>
        <taxon>Dikarya</taxon>
        <taxon>Basidiomycota</taxon>
        <taxon>Agaricomycotina</taxon>
        <taxon>Tremellomycetes</taxon>
        <taxon>Trichosporonales</taxon>
        <taxon>Trichosporonaceae</taxon>
        <taxon>Vanrija</taxon>
    </lineage>
</organism>
<feature type="region of interest" description="Disordered" evidence="1">
    <location>
        <begin position="402"/>
        <end position="565"/>
    </location>
</feature>
<protein>
    <recommendedName>
        <fullName evidence="4">Fungal-type protein kinase domain-containing protein</fullName>
    </recommendedName>
</protein>
<evidence type="ECO:0008006" key="4">
    <source>
        <dbReference type="Google" id="ProtNLM"/>
    </source>
</evidence>
<evidence type="ECO:0000313" key="3">
    <source>
        <dbReference type="Proteomes" id="UP001565368"/>
    </source>
</evidence>
<feature type="compositionally biased region" description="Basic and acidic residues" evidence="1">
    <location>
        <begin position="491"/>
        <end position="509"/>
    </location>
</feature>
<feature type="region of interest" description="Disordered" evidence="1">
    <location>
        <begin position="599"/>
        <end position="635"/>
    </location>
</feature>
<feature type="compositionally biased region" description="Pro residues" evidence="1">
    <location>
        <begin position="8"/>
        <end position="17"/>
    </location>
</feature>